<feature type="compositionally biased region" description="Basic and acidic residues" evidence="6">
    <location>
        <begin position="43"/>
        <end position="56"/>
    </location>
</feature>
<dbReference type="Pfam" id="PF12796">
    <property type="entry name" value="Ank_2"/>
    <property type="match status" value="1"/>
</dbReference>
<evidence type="ECO:0000259" key="8">
    <source>
        <dbReference type="Pfam" id="PF24513"/>
    </source>
</evidence>
<evidence type="ECO:0000313" key="10">
    <source>
        <dbReference type="EMBL" id="QKX56614.1"/>
    </source>
</evidence>
<dbReference type="KEGG" id="trg:TRUGW13939_03719"/>
<keyword evidence="11" id="KW-1185">Reference proteome</keyword>
<dbReference type="InterPro" id="IPR047860">
    <property type="entry name" value="Ribosomal_eS12_CS"/>
</dbReference>
<keyword evidence="3 5" id="KW-0687">Ribonucleoprotein</keyword>
<feature type="repeat" description="ANK" evidence="4">
    <location>
        <begin position="360"/>
        <end position="392"/>
    </location>
</feature>
<dbReference type="SUPFAM" id="SSF48403">
    <property type="entry name" value="Ankyrin repeat"/>
    <property type="match status" value="1"/>
</dbReference>
<dbReference type="PRINTS" id="PR00972">
    <property type="entry name" value="RIBSOMALS12E"/>
</dbReference>
<dbReference type="GO" id="GO:0022626">
    <property type="term" value="C:cytosolic ribosome"/>
    <property type="evidence" value="ECO:0007669"/>
    <property type="project" value="UniProtKB-ARBA"/>
</dbReference>
<evidence type="ECO:0000256" key="6">
    <source>
        <dbReference type="SAM" id="MobiDB-lite"/>
    </source>
</evidence>
<feature type="domain" description="Ribosomal protein eL8/eL30/eS12/Gadd45" evidence="7">
    <location>
        <begin position="1294"/>
        <end position="1388"/>
    </location>
</feature>
<dbReference type="InterPro" id="IPR002110">
    <property type="entry name" value="Ankyrin_rpt"/>
</dbReference>
<dbReference type="PANTHER" id="PTHR11843">
    <property type="entry name" value="40S RIBOSOMAL PROTEIN S12"/>
    <property type="match status" value="1"/>
</dbReference>
<dbReference type="Pfam" id="PF24521">
    <property type="entry name" value="Ank_KRIT1"/>
    <property type="match status" value="1"/>
</dbReference>
<dbReference type="InterPro" id="IPR000530">
    <property type="entry name" value="Ribosomal_eS12"/>
</dbReference>
<feature type="repeat" description="ANK" evidence="4">
    <location>
        <begin position="393"/>
        <end position="425"/>
    </location>
</feature>
<keyword evidence="2 5" id="KW-0689">Ribosomal protein</keyword>
<dbReference type="GeneID" id="55991222"/>
<dbReference type="EMBL" id="CP055899">
    <property type="protein sequence ID" value="QKX56614.1"/>
    <property type="molecule type" value="Genomic_DNA"/>
</dbReference>
<evidence type="ECO:0000256" key="5">
    <source>
        <dbReference type="RuleBase" id="RU000670"/>
    </source>
</evidence>
<dbReference type="Gene3D" id="3.30.1330.30">
    <property type="match status" value="1"/>
</dbReference>
<dbReference type="SUPFAM" id="SSF55315">
    <property type="entry name" value="L30e-like"/>
    <property type="match status" value="1"/>
</dbReference>
<gene>
    <name evidence="10" type="ORF">TRUGW13939_03719</name>
</gene>
<evidence type="ECO:0000256" key="1">
    <source>
        <dbReference type="ARBA" id="ARBA00005824"/>
    </source>
</evidence>
<feature type="compositionally biased region" description="Basic and acidic residues" evidence="6">
    <location>
        <begin position="883"/>
        <end position="916"/>
    </location>
</feature>
<proteinExistence type="inferred from homology"/>
<evidence type="ECO:0000259" key="7">
    <source>
        <dbReference type="Pfam" id="PF01248"/>
    </source>
</evidence>
<evidence type="ECO:0000259" key="9">
    <source>
        <dbReference type="Pfam" id="PF24521"/>
    </source>
</evidence>
<dbReference type="GO" id="GO:0006412">
    <property type="term" value="P:translation"/>
    <property type="evidence" value="ECO:0007669"/>
    <property type="project" value="InterPro"/>
</dbReference>
<dbReference type="InterPro" id="IPR056485">
    <property type="entry name" value="ARM_KRIT1"/>
</dbReference>
<feature type="region of interest" description="Disordered" evidence="6">
    <location>
        <begin position="449"/>
        <end position="515"/>
    </location>
</feature>
<feature type="compositionally biased region" description="Pro residues" evidence="6">
    <location>
        <begin position="137"/>
        <end position="150"/>
    </location>
</feature>
<feature type="compositionally biased region" description="Basic and acidic residues" evidence="6">
    <location>
        <begin position="737"/>
        <end position="777"/>
    </location>
</feature>
<feature type="compositionally biased region" description="Basic and acidic residues" evidence="6">
    <location>
        <begin position="93"/>
        <end position="102"/>
    </location>
</feature>
<organism evidence="10 11">
    <name type="scientific">Talaromyces rugulosus</name>
    <name type="common">Penicillium rugulosum</name>
    <dbReference type="NCBI Taxonomy" id="121627"/>
    <lineage>
        <taxon>Eukaryota</taxon>
        <taxon>Fungi</taxon>
        <taxon>Dikarya</taxon>
        <taxon>Ascomycota</taxon>
        <taxon>Pezizomycotina</taxon>
        <taxon>Eurotiomycetes</taxon>
        <taxon>Eurotiomycetidae</taxon>
        <taxon>Eurotiales</taxon>
        <taxon>Trichocomaceae</taxon>
        <taxon>Talaromyces</taxon>
        <taxon>Talaromyces sect. Islandici</taxon>
    </lineage>
</organism>
<dbReference type="SMART" id="SM00248">
    <property type="entry name" value="ANK"/>
    <property type="match status" value="5"/>
</dbReference>
<feature type="region of interest" description="Disordered" evidence="6">
    <location>
        <begin position="655"/>
        <end position="1036"/>
    </location>
</feature>
<feature type="compositionally biased region" description="Basic and acidic residues" evidence="6">
    <location>
        <begin position="663"/>
        <end position="687"/>
    </location>
</feature>
<dbReference type="Pfam" id="PF24513">
    <property type="entry name" value="DUF7593"/>
    <property type="match status" value="1"/>
</dbReference>
<accession>A0A7H8QRK1</accession>
<keyword evidence="4" id="KW-0040">ANK repeat</keyword>
<feature type="compositionally biased region" description="Basic and acidic residues" evidence="6">
    <location>
        <begin position="705"/>
        <end position="728"/>
    </location>
</feature>
<dbReference type="Pfam" id="PF01248">
    <property type="entry name" value="Ribosomal_L7Ae"/>
    <property type="match status" value="1"/>
</dbReference>
<dbReference type="InterPro" id="IPR036770">
    <property type="entry name" value="Ankyrin_rpt-contain_sf"/>
</dbReference>
<evidence type="ECO:0000256" key="3">
    <source>
        <dbReference type="ARBA" id="ARBA00023274"/>
    </source>
</evidence>
<dbReference type="Gene3D" id="1.25.40.20">
    <property type="entry name" value="Ankyrin repeat-containing domain"/>
    <property type="match status" value="2"/>
</dbReference>
<feature type="compositionally biased region" description="Polar residues" evidence="6">
    <location>
        <begin position="839"/>
        <end position="851"/>
    </location>
</feature>
<feature type="domain" description="KRIT1 ARM-repeats" evidence="9">
    <location>
        <begin position="507"/>
        <end position="656"/>
    </location>
</feature>
<dbReference type="InterPro" id="IPR056015">
    <property type="entry name" value="DUF7593"/>
</dbReference>
<sequence>MTDADVAPPSSLDALGVEDPRPAQEQSTKLHSPPLIPPPSEPSRAKVDREQQHDANQDDVLSTKADSEAETIIQSGRESLSPEKRRKHIQHFPRNDVDKNENDQPNPPVERETSPSVKKRKRSSQDDSPDDGQPVPKSSPPSLSRPPSLPPVVKKEITDVQPVLTRRDSATSTTAELPVNGILSARKRSFSESVIEGELTDNEPPPRSRQNSHSTTRDRQRREKTQPTPSSRSKDRSLSPPFRSHKRAASGPQQGLVETLHRKRKLPSTLLTNRSRQSSEDRQSVSSSSSGASPVPSSHSRRLTSTDGSAALSGKVANHKKQRDQNGRTRLARACAANEFDAAVARHAERPEDLNVPDNAGNTPLQIASLEGCAPIVKFLLGAGCEIDTKNIDKDTPLIDAVENGHLEVIKLLLDAGANPRTVNAEGDEPYDLIPSDTEGYDEIRKIISQAKANPSRKRPSEDNGVRSSSTKGSVPRAISATSPRDSPPAHSMMSPPPGASTATRRKTVRSEATRNDLLWTKPTQENLCNFAAKGDMAGVANVLNVIQKADSESLIAAAKGGHEDVMSLLLGMGDANPDPEPVQNPNCRPGYNTPMLAAIGRGNLAIIRLLLDQRGFNPTRRLYRGSAYHELAADRKGENWEEEAAILNKAYEKSKSAKKLRKTETKSPKRSREQEKDTVRKSRRDSSSPVAAPRRPVRSPNLSRHGDVIAKEISKTKDSSSHTKEKVNGTSRPKAVAREDPRSEHSADPDHPKSKRNISERRKSDASSVNRSEEVPKRRRLIAGRPPQDRDKRRPSLMSTDSLSGREEFLKAHGSAAKETNDAKEKESSKIKLKRTRNSLSPERSHSQGPENGKDSEEYQKKKRRLQSEESSHKLANGIQKKSLESISSKKDQRPPHSETDRIQKDTPPEKRSSRPADTPVPVKKEQKKQDSQTLDRIPMVDSHSKEKGSSLNAKEASEQDPDTQMTQEEEGKRSSADIENERVAKEEEENRKAAEQARIAREKVEEEERKRKEAEQRRIKQAEEDRQRRAEQERARLAKLRKEQEEQEQRRRDALPSRLRVAANLVGANDPRAKSHAWLKQFMPVVTARTTQLDPSCASEVAEELWVPNFLVAPLLATNDLQLSQYSSWEKRHATYTQRLNLWRVTRRILVQTEDLDAGDCSFGQVIQRDGETRPKYFDMEHVFWVKLSDFTDLVPHIPHLNGLELEFLKMHIDHEPSFITNHLSRPQVNGNVFLPAEPASSVNGLTNGYGHTHHGTYSDGEETISNPPVAEADEVEVSADAGSGGQMSVLDALKGVLKIALIHDGLARGLREASKALDRRQAHMCVLNESCEEEAYKKLVVALCSEHKIPLIKVPDGKLLGEWVGLCQLDREGNARKVVNCSCVVVRDWGEESQERSILLNYFQTEQ</sequence>
<feature type="region of interest" description="Disordered" evidence="6">
    <location>
        <begin position="1"/>
        <end position="328"/>
    </location>
</feature>
<name>A0A7H8QRK1_TALRU</name>
<feature type="compositionally biased region" description="Basic and acidic residues" evidence="6">
    <location>
        <begin position="971"/>
        <end position="1036"/>
    </location>
</feature>
<dbReference type="PROSITE" id="PS50088">
    <property type="entry name" value="ANK_REPEAT"/>
    <property type="match status" value="2"/>
</dbReference>
<reference evidence="11" key="1">
    <citation type="submission" date="2020-06" db="EMBL/GenBank/DDBJ databases">
        <title>A chromosome-scale genome assembly of Talaromyces rugulosus W13939.</title>
        <authorList>
            <person name="Wang B."/>
            <person name="Guo L."/>
            <person name="Ye K."/>
            <person name="Wang L."/>
        </authorList>
    </citation>
    <scope>NUCLEOTIDE SEQUENCE [LARGE SCALE GENOMIC DNA]</scope>
    <source>
        <strain evidence="11">W13939</strain>
    </source>
</reference>
<feature type="compositionally biased region" description="Low complexity" evidence="6">
    <location>
        <begin position="284"/>
        <end position="298"/>
    </location>
</feature>
<dbReference type="Proteomes" id="UP000509510">
    <property type="component" value="Chromosome II"/>
</dbReference>
<dbReference type="GO" id="GO:0003735">
    <property type="term" value="F:structural constituent of ribosome"/>
    <property type="evidence" value="ECO:0007669"/>
    <property type="project" value="InterPro"/>
</dbReference>
<comment type="similarity">
    <text evidence="1 5">Belongs to the eukaryotic ribosomal protein eS12 family.</text>
</comment>
<dbReference type="GO" id="GO:0015935">
    <property type="term" value="C:small ribosomal subunit"/>
    <property type="evidence" value="ECO:0007669"/>
    <property type="project" value="UniProtKB-ARBA"/>
</dbReference>
<feature type="domain" description="DUF7593" evidence="8">
    <location>
        <begin position="1053"/>
        <end position="1202"/>
    </location>
</feature>
<evidence type="ECO:0000256" key="2">
    <source>
        <dbReference type="ARBA" id="ARBA00022980"/>
    </source>
</evidence>
<dbReference type="InterPro" id="IPR004038">
    <property type="entry name" value="Ribosomal_eL8/eL30/eS12/Gad45"/>
</dbReference>
<evidence type="ECO:0000256" key="4">
    <source>
        <dbReference type="PROSITE-ProRule" id="PRU00023"/>
    </source>
</evidence>
<dbReference type="PROSITE" id="PS50297">
    <property type="entry name" value="ANK_REP_REGION"/>
    <property type="match status" value="2"/>
</dbReference>
<protein>
    <recommendedName>
        <fullName evidence="5">40S ribosomal protein S12</fullName>
    </recommendedName>
</protein>
<feature type="compositionally biased region" description="Low complexity" evidence="6">
    <location>
        <begin position="688"/>
        <end position="701"/>
    </location>
</feature>
<dbReference type="RefSeq" id="XP_035342792.1">
    <property type="nucleotide sequence ID" value="XM_035486899.1"/>
</dbReference>
<dbReference type="FunFam" id="3.30.1330.30:FF:000005">
    <property type="entry name" value="40S ribosomal protein S12"/>
    <property type="match status" value="1"/>
</dbReference>
<feature type="compositionally biased region" description="Basic and acidic residues" evidence="6">
    <location>
        <begin position="853"/>
        <end position="874"/>
    </location>
</feature>
<dbReference type="PROSITE" id="PS01189">
    <property type="entry name" value="RIBOSOMAL_S12E"/>
    <property type="match status" value="1"/>
</dbReference>
<evidence type="ECO:0000313" key="11">
    <source>
        <dbReference type="Proteomes" id="UP000509510"/>
    </source>
</evidence>
<dbReference type="InterPro" id="IPR029064">
    <property type="entry name" value="Ribosomal_eL30-like_sf"/>
</dbReference>
<feature type="compositionally biased region" description="Basic and acidic residues" evidence="6">
    <location>
        <begin position="820"/>
        <end position="831"/>
    </location>
</feature>
<dbReference type="OrthoDB" id="194358at2759"/>
<feature type="compositionally biased region" description="Basic and acidic residues" evidence="6">
    <location>
        <begin position="215"/>
        <end position="225"/>
    </location>
</feature>